<protein>
    <recommendedName>
        <fullName evidence="1">CYTH domain-containing protein</fullName>
    </recommendedName>
</protein>
<dbReference type="Gene3D" id="2.40.320.10">
    <property type="entry name" value="Hypothetical Protein Pfu-838710-001"/>
    <property type="match status" value="1"/>
</dbReference>
<accession>A0A1G2G686</accession>
<dbReference type="PANTHER" id="PTHR21028">
    <property type="entry name" value="SI:CH211-156B7.4"/>
    <property type="match status" value="1"/>
</dbReference>
<dbReference type="SMART" id="SM01118">
    <property type="entry name" value="CYTH"/>
    <property type="match status" value="1"/>
</dbReference>
<reference evidence="2 3" key="1">
    <citation type="journal article" date="2016" name="Nat. Commun.">
        <title>Thousands of microbial genomes shed light on interconnected biogeochemical processes in an aquifer system.</title>
        <authorList>
            <person name="Anantharaman K."/>
            <person name="Brown C.T."/>
            <person name="Hug L.A."/>
            <person name="Sharon I."/>
            <person name="Castelle C.J."/>
            <person name="Probst A.J."/>
            <person name="Thomas B.C."/>
            <person name="Singh A."/>
            <person name="Wilkins M.J."/>
            <person name="Karaoz U."/>
            <person name="Brodie E.L."/>
            <person name="Williams K.H."/>
            <person name="Hubbard S.S."/>
            <person name="Banfield J.F."/>
        </authorList>
    </citation>
    <scope>NUCLEOTIDE SEQUENCE [LARGE SCALE GENOMIC DNA]</scope>
</reference>
<proteinExistence type="predicted"/>
<dbReference type="PROSITE" id="PS51707">
    <property type="entry name" value="CYTH"/>
    <property type="match status" value="1"/>
</dbReference>
<feature type="domain" description="CYTH" evidence="1">
    <location>
        <begin position="1"/>
        <end position="167"/>
    </location>
</feature>
<name>A0A1G2G686_9BACT</name>
<evidence type="ECO:0000313" key="2">
    <source>
        <dbReference type="EMBL" id="OGZ45421.1"/>
    </source>
</evidence>
<dbReference type="InterPro" id="IPR023577">
    <property type="entry name" value="CYTH_domain"/>
</dbReference>
<dbReference type="STRING" id="1802115.A2756_00175"/>
<gene>
    <name evidence="2" type="ORF">A2756_00175</name>
</gene>
<evidence type="ECO:0000259" key="1">
    <source>
        <dbReference type="PROSITE" id="PS51707"/>
    </source>
</evidence>
<dbReference type="InterPro" id="IPR033469">
    <property type="entry name" value="CYTH-like_dom_sf"/>
</dbReference>
<dbReference type="Pfam" id="PF01928">
    <property type="entry name" value="CYTH"/>
    <property type="match status" value="1"/>
</dbReference>
<organism evidence="2 3">
    <name type="scientific">Candidatus Ryanbacteria bacterium RIFCSPHIGHO2_01_FULL_48_27</name>
    <dbReference type="NCBI Taxonomy" id="1802115"/>
    <lineage>
        <taxon>Bacteria</taxon>
        <taxon>Candidatus Ryaniibacteriota</taxon>
    </lineage>
</organism>
<dbReference type="CDD" id="cd07890">
    <property type="entry name" value="CYTH-like_AC_IV-like"/>
    <property type="match status" value="1"/>
</dbReference>
<dbReference type="AlphaFoldDB" id="A0A1G2G686"/>
<dbReference type="Proteomes" id="UP000177785">
    <property type="component" value="Unassembled WGS sequence"/>
</dbReference>
<sequence>MKEIEIKFRVKDFTEVRTRLKKLGACLEWKGVEQSWFYDTPRQDLRAKGYNLRLRAWDGHSYMLTLKTKPRQEDGRYKIRNEHEMQISSLDTAFKILKLLGYGERIKYRKFREHWKLRGASVELDTLKGMHFVEIEAGKRRIDELALALGLDWKQTVRKGYISILQEAENESR</sequence>
<dbReference type="SUPFAM" id="SSF55154">
    <property type="entry name" value="CYTH-like phosphatases"/>
    <property type="match status" value="1"/>
</dbReference>
<dbReference type="PANTHER" id="PTHR21028:SF2">
    <property type="entry name" value="CYTH DOMAIN-CONTAINING PROTEIN"/>
    <property type="match status" value="1"/>
</dbReference>
<dbReference type="EMBL" id="MHNL01000006">
    <property type="protein sequence ID" value="OGZ45421.1"/>
    <property type="molecule type" value="Genomic_DNA"/>
</dbReference>
<comment type="caution">
    <text evidence="2">The sequence shown here is derived from an EMBL/GenBank/DDBJ whole genome shotgun (WGS) entry which is preliminary data.</text>
</comment>
<dbReference type="InterPro" id="IPR008173">
    <property type="entry name" value="Adenylyl_cyclase_CyaB"/>
</dbReference>
<evidence type="ECO:0000313" key="3">
    <source>
        <dbReference type="Proteomes" id="UP000177785"/>
    </source>
</evidence>